<dbReference type="RefSeq" id="WP_354472708.1">
    <property type="nucleotide sequence ID" value="NZ_JBEPSB010000024.1"/>
</dbReference>
<dbReference type="InterPro" id="IPR000073">
    <property type="entry name" value="AB_hydrolase_1"/>
</dbReference>
<organism evidence="4 5">
    <name type="scientific">Lysinibacillus parviboronicapiens</name>
    <dbReference type="NCBI Taxonomy" id="436516"/>
    <lineage>
        <taxon>Bacteria</taxon>
        <taxon>Bacillati</taxon>
        <taxon>Bacillota</taxon>
        <taxon>Bacilli</taxon>
        <taxon>Bacillales</taxon>
        <taxon>Bacillaceae</taxon>
        <taxon>Lysinibacillus</taxon>
    </lineage>
</organism>
<name>A0ABV2PP61_9BACI</name>
<reference evidence="4 5" key="1">
    <citation type="submission" date="2024-06" db="EMBL/GenBank/DDBJ databases">
        <title>Sorghum-associated microbial communities from plants grown in Nebraska, USA.</title>
        <authorList>
            <person name="Schachtman D."/>
        </authorList>
    </citation>
    <scope>NUCLEOTIDE SEQUENCE [LARGE SCALE GENOMIC DNA]</scope>
    <source>
        <strain evidence="4 5">736</strain>
    </source>
</reference>
<feature type="coiled-coil region" evidence="1">
    <location>
        <begin position="273"/>
        <end position="300"/>
    </location>
</feature>
<evidence type="ECO:0000256" key="1">
    <source>
        <dbReference type="SAM" id="Coils"/>
    </source>
</evidence>
<feature type="domain" description="AB hydrolase-1" evidence="3">
    <location>
        <begin position="73"/>
        <end position="195"/>
    </location>
</feature>
<keyword evidence="1" id="KW-0175">Coiled coil</keyword>
<evidence type="ECO:0000259" key="3">
    <source>
        <dbReference type="Pfam" id="PF00561"/>
    </source>
</evidence>
<keyword evidence="2" id="KW-1133">Transmembrane helix</keyword>
<dbReference type="Gene3D" id="3.40.50.1820">
    <property type="entry name" value="alpha/beta hydrolase"/>
    <property type="match status" value="1"/>
</dbReference>
<protein>
    <submittedName>
        <fullName evidence="4">Pimeloyl-ACP methyl ester carboxylesterase</fullName>
    </submittedName>
</protein>
<dbReference type="EMBL" id="JBEPSB010000024">
    <property type="protein sequence ID" value="MET4562732.1"/>
    <property type="molecule type" value="Genomic_DNA"/>
</dbReference>
<accession>A0ABV2PP61</accession>
<keyword evidence="2" id="KW-0812">Transmembrane</keyword>
<dbReference type="Pfam" id="PF00561">
    <property type="entry name" value="Abhydrolase_1"/>
    <property type="match status" value="1"/>
</dbReference>
<gene>
    <name evidence="4" type="ORF">ABIA69_003923</name>
</gene>
<sequence>MENKHSIIKLFRRLKLLGLVFMVIVSLTLISGFLYELISYKNVKSKFPPDGQMIDVGKREIHMNIQGTKTNLPPVVIETGTGSWSYDWSNVQQELSKHTQVITYDRAGYGWSDPPPNGFSVGTTIEDLSKILKFSEIETPVILVGHSVGGIYSRLFADRYPEKVFGLVLVDSRNEYFSEQATEYNNKFFETQDQTMNRFLSQIGIVRLLGANIFSNSIPDYISAEKYINVHWDAPFFKVLDEEIKEIEVSEKLLKDTQSLEDKPLTIVTPIDVELMALELEFSEQEANDLNRKWKDSQKRLTNLSTNSKFVLVANSTHSVMYDKPEVIIESILEMADEIN</sequence>
<evidence type="ECO:0000313" key="4">
    <source>
        <dbReference type="EMBL" id="MET4562732.1"/>
    </source>
</evidence>
<dbReference type="InterPro" id="IPR050266">
    <property type="entry name" value="AB_hydrolase_sf"/>
</dbReference>
<keyword evidence="2" id="KW-0472">Membrane</keyword>
<dbReference type="SUPFAM" id="SSF53474">
    <property type="entry name" value="alpha/beta-Hydrolases"/>
    <property type="match status" value="1"/>
</dbReference>
<dbReference type="PANTHER" id="PTHR43798">
    <property type="entry name" value="MONOACYLGLYCEROL LIPASE"/>
    <property type="match status" value="1"/>
</dbReference>
<dbReference type="PRINTS" id="PR00111">
    <property type="entry name" value="ABHYDROLASE"/>
</dbReference>
<feature type="transmembrane region" description="Helical" evidence="2">
    <location>
        <begin position="16"/>
        <end position="35"/>
    </location>
</feature>
<comment type="caution">
    <text evidence="4">The sequence shown here is derived from an EMBL/GenBank/DDBJ whole genome shotgun (WGS) entry which is preliminary data.</text>
</comment>
<evidence type="ECO:0000313" key="5">
    <source>
        <dbReference type="Proteomes" id="UP001549363"/>
    </source>
</evidence>
<evidence type="ECO:0000256" key="2">
    <source>
        <dbReference type="SAM" id="Phobius"/>
    </source>
</evidence>
<dbReference type="Proteomes" id="UP001549363">
    <property type="component" value="Unassembled WGS sequence"/>
</dbReference>
<dbReference type="InterPro" id="IPR029058">
    <property type="entry name" value="AB_hydrolase_fold"/>
</dbReference>
<dbReference type="PANTHER" id="PTHR43798:SF33">
    <property type="entry name" value="HYDROLASE, PUTATIVE (AFU_ORTHOLOGUE AFUA_2G14860)-RELATED"/>
    <property type="match status" value="1"/>
</dbReference>
<keyword evidence="5" id="KW-1185">Reference proteome</keyword>
<proteinExistence type="predicted"/>